<name>A0AAD7WAG1_9TELE</name>
<evidence type="ECO:0000313" key="3">
    <source>
        <dbReference type="Proteomes" id="UP001221898"/>
    </source>
</evidence>
<reference evidence="2" key="1">
    <citation type="journal article" date="2023" name="Science">
        <title>Genome structures resolve the early diversification of teleost fishes.</title>
        <authorList>
            <person name="Parey E."/>
            <person name="Louis A."/>
            <person name="Montfort J."/>
            <person name="Bouchez O."/>
            <person name="Roques C."/>
            <person name="Iampietro C."/>
            <person name="Lluch J."/>
            <person name="Castinel A."/>
            <person name="Donnadieu C."/>
            <person name="Desvignes T."/>
            <person name="Floi Bucao C."/>
            <person name="Jouanno E."/>
            <person name="Wen M."/>
            <person name="Mejri S."/>
            <person name="Dirks R."/>
            <person name="Jansen H."/>
            <person name="Henkel C."/>
            <person name="Chen W.J."/>
            <person name="Zahm M."/>
            <person name="Cabau C."/>
            <person name="Klopp C."/>
            <person name="Thompson A.W."/>
            <person name="Robinson-Rechavi M."/>
            <person name="Braasch I."/>
            <person name="Lecointre G."/>
            <person name="Bobe J."/>
            <person name="Postlethwait J.H."/>
            <person name="Berthelot C."/>
            <person name="Roest Crollius H."/>
            <person name="Guiguen Y."/>
        </authorList>
    </citation>
    <scope>NUCLEOTIDE SEQUENCE</scope>
    <source>
        <strain evidence="2">NC1722</strain>
    </source>
</reference>
<evidence type="ECO:0000313" key="2">
    <source>
        <dbReference type="EMBL" id="KAJ8389891.1"/>
    </source>
</evidence>
<evidence type="ECO:0000256" key="1">
    <source>
        <dbReference type="SAM" id="MobiDB-lite"/>
    </source>
</evidence>
<comment type="caution">
    <text evidence="2">The sequence shown here is derived from an EMBL/GenBank/DDBJ whole genome shotgun (WGS) entry which is preliminary data.</text>
</comment>
<accession>A0AAD7WAG1</accession>
<dbReference type="EMBL" id="JAINUG010000177">
    <property type="protein sequence ID" value="KAJ8389891.1"/>
    <property type="molecule type" value="Genomic_DNA"/>
</dbReference>
<feature type="region of interest" description="Disordered" evidence="1">
    <location>
        <begin position="1"/>
        <end position="52"/>
    </location>
</feature>
<proteinExistence type="predicted"/>
<dbReference type="AlphaFoldDB" id="A0AAD7WAG1"/>
<dbReference type="Proteomes" id="UP001221898">
    <property type="component" value="Unassembled WGS sequence"/>
</dbReference>
<feature type="compositionally biased region" description="Polar residues" evidence="1">
    <location>
        <begin position="19"/>
        <end position="30"/>
    </location>
</feature>
<organism evidence="2 3">
    <name type="scientific">Aldrovandia affinis</name>
    <dbReference type="NCBI Taxonomy" id="143900"/>
    <lineage>
        <taxon>Eukaryota</taxon>
        <taxon>Metazoa</taxon>
        <taxon>Chordata</taxon>
        <taxon>Craniata</taxon>
        <taxon>Vertebrata</taxon>
        <taxon>Euteleostomi</taxon>
        <taxon>Actinopterygii</taxon>
        <taxon>Neopterygii</taxon>
        <taxon>Teleostei</taxon>
        <taxon>Notacanthiformes</taxon>
        <taxon>Halosauridae</taxon>
        <taxon>Aldrovandia</taxon>
    </lineage>
</organism>
<feature type="compositionally biased region" description="Basic and acidic residues" evidence="1">
    <location>
        <begin position="31"/>
        <end position="42"/>
    </location>
</feature>
<gene>
    <name evidence="2" type="ORF">AAFF_G00113600</name>
</gene>
<feature type="region of interest" description="Disordered" evidence="1">
    <location>
        <begin position="106"/>
        <end position="164"/>
    </location>
</feature>
<feature type="compositionally biased region" description="Polar residues" evidence="1">
    <location>
        <begin position="129"/>
        <end position="138"/>
    </location>
</feature>
<sequence>MDTDEVLQHAKFTQRADAKTQTLQHVGTSESRPDDLVPKPPDRAGCNSTPERSLCSLCGEADTRRSPVAPLSALSNKAILNLLSRPSPPLTDAALPPRFRACPVVHGAGPGPVMPPQDTPTRQPPVSGRPTSVTGQTPRSAGASAGQRGGRGSGRTADEAHRSY</sequence>
<protein>
    <submittedName>
        <fullName evidence="2">Uncharacterized protein</fullName>
    </submittedName>
</protein>
<keyword evidence="3" id="KW-1185">Reference proteome</keyword>